<evidence type="ECO:0000259" key="2">
    <source>
        <dbReference type="Pfam" id="PF06725"/>
    </source>
</evidence>
<dbReference type="InterPro" id="IPR036908">
    <property type="entry name" value="RlpA-like_sf"/>
</dbReference>
<dbReference type="GO" id="GO:0004553">
    <property type="term" value="F:hydrolase activity, hydrolyzing O-glycosyl compounds"/>
    <property type="evidence" value="ECO:0007669"/>
    <property type="project" value="InterPro"/>
</dbReference>
<dbReference type="AlphaFoldDB" id="A0A2H0UXY6"/>
<dbReference type="SUPFAM" id="SSF50685">
    <property type="entry name" value="Barwin-like endoglucanases"/>
    <property type="match status" value="1"/>
</dbReference>
<evidence type="ECO:0000313" key="3">
    <source>
        <dbReference type="EMBL" id="PIR91665.1"/>
    </source>
</evidence>
<dbReference type="GO" id="GO:0019867">
    <property type="term" value="C:outer membrane"/>
    <property type="evidence" value="ECO:0007669"/>
    <property type="project" value="InterPro"/>
</dbReference>
<dbReference type="CDD" id="cd14667">
    <property type="entry name" value="3D_containing_proteins"/>
    <property type="match status" value="1"/>
</dbReference>
<evidence type="ECO:0000256" key="1">
    <source>
        <dbReference type="ARBA" id="ARBA00022729"/>
    </source>
</evidence>
<gene>
    <name evidence="3" type="ORF">COU03_01100</name>
</gene>
<dbReference type="InterPro" id="IPR059180">
    <property type="entry name" value="3D_YorM"/>
</dbReference>
<accession>A0A2H0UXY6</accession>
<dbReference type="PANTHER" id="PTHR39160">
    <property type="entry name" value="CELL WALL-BINDING PROTEIN YOCH"/>
    <property type="match status" value="1"/>
</dbReference>
<proteinExistence type="predicted"/>
<dbReference type="Proteomes" id="UP000228906">
    <property type="component" value="Unassembled WGS sequence"/>
</dbReference>
<keyword evidence="1" id="KW-0732">Signal</keyword>
<dbReference type="Gene3D" id="2.40.40.10">
    <property type="entry name" value="RlpA-like domain"/>
    <property type="match status" value="1"/>
</dbReference>
<dbReference type="InterPro" id="IPR010611">
    <property type="entry name" value="3D_dom"/>
</dbReference>
<organism evidence="3 4">
    <name type="scientific">bacterium (Candidatus Gribaldobacteria) CG10_big_fil_rev_8_21_14_0_10_41_12</name>
    <dbReference type="NCBI Taxonomy" id="2014277"/>
    <lineage>
        <taxon>Bacteria</taxon>
        <taxon>Candidatus Gribaldobacteria</taxon>
    </lineage>
</organism>
<comment type="caution">
    <text evidence="3">The sequence shown here is derived from an EMBL/GenBank/DDBJ whole genome shotgun (WGS) entry which is preliminary data.</text>
</comment>
<dbReference type="PANTHER" id="PTHR39160:SF4">
    <property type="entry name" value="RESUSCITATION-PROMOTING FACTOR RPFB"/>
    <property type="match status" value="1"/>
</dbReference>
<sequence>MKKLFFISLTIILTGFVLVSTLGSSLAFLEAKTKSVAVSLPKIDEAPAKKIILVKVTAYGPPLFPEKSLTRAGQPVGWGVIAVDPKVIPLGTILSFPEIFPGKKFRAIDTGKKVKGARVDIWLPEEEAVKQFGRRRITAVITNAKFP</sequence>
<feature type="domain" description="3D" evidence="2">
    <location>
        <begin position="80"/>
        <end position="140"/>
    </location>
</feature>
<dbReference type="Pfam" id="PF06725">
    <property type="entry name" value="3D"/>
    <property type="match status" value="1"/>
</dbReference>
<name>A0A2H0UXY6_9BACT</name>
<dbReference type="GO" id="GO:0009254">
    <property type="term" value="P:peptidoglycan turnover"/>
    <property type="evidence" value="ECO:0007669"/>
    <property type="project" value="InterPro"/>
</dbReference>
<evidence type="ECO:0000313" key="4">
    <source>
        <dbReference type="Proteomes" id="UP000228906"/>
    </source>
</evidence>
<dbReference type="EMBL" id="PFAV01000020">
    <property type="protein sequence ID" value="PIR91665.1"/>
    <property type="molecule type" value="Genomic_DNA"/>
</dbReference>
<reference evidence="4" key="1">
    <citation type="submission" date="2017-09" db="EMBL/GenBank/DDBJ databases">
        <title>Depth-based differentiation of microbial function through sediment-hosted aquifers and enrichment of novel symbionts in the deep terrestrial subsurface.</title>
        <authorList>
            <person name="Probst A.J."/>
            <person name="Ladd B."/>
            <person name="Jarett J.K."/>
            <person name="Geller-Mcgrath D.E."/>
            <person name="Sieber C.M.K."/>
            <person name="Emerson J.B."/>
            <person name="Anantharaman K."/>
            <person name="Thomas B.C."/>
            <person name="Malmstrom R."/>
            <person name="Stieglmeier M."/>
            <person name="Klingl A."/>
            <person name="Woyke T."/>
            <person name="Ryan C.M."/>
            <person name="Banfield J.F."/>
        </authorList>
    </citation>
    <scope>NUCLEOTIDE SEQUENCE [LARGE SCALE GENOMIC DNA]</scope>
</reference>
<dbReference type="InterPro" id="IPR051933">
    <property type="entry name" value="Resuscitation_pf_RpfB"/>
</dbReference>
<protein>
    <recommendedName>
        <fullName evidence="2">3D domain-containing protein</fullName>
    </recommendedName>
</protein>